<dbReference type="PANTHER" id="PTHR20859:SF87">
    <property type="entry name" value="CYTOKINE RECEPTOR FAMILY MEMBER B13-RELATED"/>
    <property type="match status" value="1"/>
</dbReference>
<dbReference type="Proteomes" id="UP001274896">
    <property type="component" value="Unassembled WGS sequence"/>
</dbReference>
<dbReference type="AlphaFoldDB" id="A0AAE0PZW9"/>
<keyword evidence="1" id="KW-0812">Transmembrane</keyword>
<name>A0AAE0PZW9_9TELE</name>
<protein>
    <submittedName>
        <fullName evidence="2">Uncharacterized protein</fullName>
    </submittedName>
</protein>
<keyword evidence="1" id="KW-1133">Transmembrane helix</keyword>
<keyword evidence="3" id="KW-1185">Reference proteome</keyword>
<proteinExistence type="predicted"/>
<feature type="non-terminal residue" evidence="2">
    <location>
        <position position="305"/>
    </location>
</feature>
<keyword evidence="1" id="KW-0472">Membrane</keyword>
<gene>
    <name evidence="2" type="ORF">QTP70_029221</name>
</gene>
<dbReference type="GO" id="GO:0004896">
    <property type="term" value="F:cytokine receptor activity"/>
    <property type="evidence" value="ECO:0007669"/>
    <property type="project" value="TreeGrafter"/>
</dbReference>
<feature type="transmembrane region" description="Helical" evidence="1">
    <location>
        <begin position="255"/>
        <end position="277"/>
    </location>
</feature>
<evidence type="ECO:0000313" key="3">
    <source>
        <dbReference type="Proteomes" id="UP001274896"/>
    </source>
</evidence>
<dbReference type="EMBL" id="JAUCMX010000025">
    <property type="protein sequence ID" value="KAK3511039.1"/>
    <property type="molecule type" value="Genomic_DNA"/>
</dbReference>
<dbReference type="InterPro" id="IPR050650">
    <property type="entry name" value="Type-II_Cytokine-TF_Rcpt"/>
</dbReference>
<dbReference type="InterPro" id="IPR003961">
    <property type="entry name" value="FN3_dom"/>
</dbReference>
<organism evidence="2 3">
    <name type="scientific">Hemibagrus guttatus</name>
    <dbReference type="NCBI Taxonomy" id="175788"/>
    <lineage>
        <taxon>Eukaryota</taxon>
        <taxon>Metazoa</taxon>
        <taxon>Chordata</taxon>
        <taxon>Craniata</taxon>
        <taxon>Vertebrata</taxon>
        <taxon>Euteleostomi</taxon>
        <taxon>Actinopterygii</taxon>
        <taxon>Neopterygii</taxon>
        <taxon>Teleostei</taxon>
        <taxon>Ostariophysi</taxon>
        <taxon>Siluriformes</taxon>
        <taxon>Bagridae</taxon>
        <taxon>Hemibagrus</taxon>
    </lineage>
</organism>
<dbReference type="CDD" id="cd00063">
    <property type="entry name" value="FN3"/>
    <property type="match status" value="1"/>
</dbReference>
<sequence>AMCTLLTSTVRGKKHIMTCCLFFTCVTFFSFHISFCPEVPAPSDVSVKCDSYGVVVEWTAAGLSKEAEFELEIKPNFGKTITAHTKYHRFNISSLLDDPGFNFYVVKVKARDGEQESEFADSPTFSFNGLMPVNVTCKYNGSLEFPEVTVFPQDGQLFFQFENPLHLYRGTPALHNLLKSDTLEYIISSDKARAENTQLSCVHESEMCESNVSFPEKQEKYCVELVGSIRQTLVRQTEPYCHYGPLYPAPPLSTYLIPLLASFAVFVTLALVSMLLVKRMKKNIKEDIHTMFPEFLDEGTTGTDL</sequence>
<accession>A0AAE0PZW9</accession>
<comment type="caution">
    <text evidence="2">The sequence shown here is derived from an EMBL/GenBank/DDBJ whole genome shotgun (WGS) entry which is preliminary data.</text>
</comment>
<dbReference type="Gene3D" id="2.60.40.10">
    <property type="entry name" value="Immunoglobulins"/>
    <property type="match status" value="1"/>
</dbReference>
<evidence type="ECO:0000313" key="2">
    <source>
        <dbReference type="EMBL" id="KAK3511039.1"/>
    </source>
</evidence>
<dbReference type="PANTHER" id="PTHR20859">
    <property type="entry name" value="INTERFERON/INTERLEUKIN RECEPTOR"/>
    <property type="match status" value="1"/>
</dbReference>
<dbReference type="GO" id="GO:0005886">
    <property type="term" value="C:plasma membrane"/>
    <property type="evidence" value="ECO:0007669"/>
    <property type="project" value="TreeGrafter"/>
</dbReference>
<evidence type="ECO:0000256" key="1">
    <source>
        <dbReference type="SAM" id="Phobius"/>
    </source>
</evidence>
<dbReference type="InterPro" id="IPR013783">
    <property type="entry name" value="Ig-like_fold"/>
</dbReference>
<reference evidence="2" key="1">
    <citation type="submission" date="2023-06" db="EMBL/GenBank/DDBJ databases">
        <title>Male Hemibagrus guttatus genome.</title>
        <authorList>
            <person name="Bian C."/>
        </authorList>
    </citation>
    <scope>NUCLEOTIDE SEQUENCE</scope>
    <source>
        <strain evidence="2">Male_cb2023</strain>
        <tissue evidence="2">Muscle</tissue>
    </source>
</reference>